<dbReference type="RefSeq" id="WP_072697074.1">
    <property type="nucleotide sequence ID" value="NZ_FRDI01000005.1"/>
</dbReference>
<dbReference type="CDD" id="cd00798">
    <property type="entry name" value="INT_XerDC_C"/>
    <property type="match status" value="1"/>
</dbReference>
<comment type="similarity">
    <text evidence="2">Belongs to the 'phage' integrase family. XerD subfamily.</text>
</comment>
<evidence type="ECO:0000256" key="8">
    <source>
        <dbReference type="ARBA" id="ARBA00023172"/>
    </source>
</evidence>
<evidence type="ECO:0000256" key="5">
    <source>
        <dbReference type="ARBA" id="ARBA00022829"/>
    </source>
</evidence>
<dbReference type="InterPro" id="IPR050090">
    <property type="entry name" value="Tyrosine_recombinase_XerCD"/>
</dbReference>
<organism evidence="13 14">
    <name type="scientific">Desulfovibrio litoralis DSM 11393</name>
    <dbReference type="NCBI Taxonomy" id="1121455"/>
    <lineage>
        <taxon>Bacteria</taxon>
        <taxon>Pseudomonadati</taxon>
        <taxon>Thermodesulfobacteriota</taxon>
        <taxon>Desulfovibrionia</taxon>
        <taxon>Desulfovibrionales</taxon>
        <taxon>Desulfovibrionaceae</taxon>
        <taxon>Desulfovibrio</taxon>
    </lineage>
</organism>
<name>A0A1M7SYQ6_9BACT</name>
<dbReference type="OrthoDB" id="9801717at2"/>
<reference evidence="13 14" key="1">
    <citation type="submission" date="2016-12" db="EMBL/GenBank/DDBJ databases">
        <authorList>
            <person name="Song W.-J."/>
            <person name="Kurnit D.M."/>
        </authorList>
    </citation>
    <scope>NUCLEOTIDE SEQUENCE [LARGE SCALE GENOMIC DNA]</scope>
    <source>
        <strain evidence="13 14">DSM 11393</strain>
    </source>
</reference>
<dbReference type="InterPro" id="IPR044068">
    <property type="entry name" value="CB"/>
</dbReference>
<feature type="domain" description="Core-binding (CB)" evidence="12">
    <location>
        <begin position="9"/>
        <end position="94"/>
    </location>
</feature>
<keyword evidence="9 10" id="KW-0131">Cell cycle</keyword>
<dbReference type="PROSITE" id="PS51898">
    <property type="entry name" value="TYR_RECOMBINASE"/>
    <property type="match status" value="1"/>
</dbReference>
<protein>
    <recommendedName>
        <fullName evidence="10">Tyrosine recombinase XerC</fullName>
    </recommendedName>
</protein>
<keyword evidence="5 10" id="KW-0159">Chromosome partition</keyword>
<evidence type="ECO:0000256" key="6">
    <source>
        <dbReference type="ARBA" id="ARBA00022908"/>
    </source>
</evidence>
<dbReference type="AlphaFoldDB" id="A0A1M7SYQ6"/>
<dbReference type="Gene3D" id="1.10.443.10">
    <property type="entry name" value="Intergrase catalytic core"/>
    <property type="match status" value="1"/>
</dbReference>
<dbReference type="InterPro" id="IPR010998">
    <property type="entry name" value="Integrase_recombinase_N"/>
</dbReference>
<comment type="subcellular location">
    <subcellularLocation>
        <location evidence="1 10">Cytoplasm</location>
    </subcellularLocation>
</comment>
<feature type="active site" evidence="10">
    <location>
        <position position="179"/>
    </location>
</feature>
<evidence type="ECO:0000259" key="12">
    <source>
        <dbReference type="PROSITE" id="PS51900"/>
    </source>
</evidence>
<sequence length="305" mass="34945">MTIQKKEILKLHPLIDGFLEKLLVEKGLSENTLSSYSYDLSDFSVFLKEKDIQLEDVDQEILYLYIVYIRRRGLSGRSLARHLAALRGLFSFALEEGVFNHDPSQFLENPKLPRTIPDVLTKEEMTSLFNSLDLNDKFGYRDRTILELLYAAGLRVSELCSLSPLNFDAQTGLLKIFGKGSKERYTPIHNTAATFLNNYIQNWRPLFLPKCKNIFLNRNGASLSRVAVWKMVQKRALEAGIKKDISPHTFRHSFATHLLDGGADLRSVQMLLGHSDVSATEIYTHVQTERLTEIHKMHHPRSKPE</sequence>
<dbReference type="HAMAP" id="MF_01808">
    <property type="entry name" value="Recomb_XerC_XerD"/>
    <property type="match status" value="1"/>
</dbReference>
<dbReference type="InterPro" id="IPR013762">
    <property type="entry name" value="Integrase-like_cat_sf"/>
</dbReference>
<proteinExistence type="inferred from homology"/>
<dbReference type="NCBIfam" id="TIGR02225">
    <property type="entry name" value="recomb_XerD"/>
    <property type="match status" value="1"/>
</dbReference>
<dbReference type="PANTHER" id="PTHR30349:SF81">
    <property type="entry name" value="TYROSINE RECOMBINASE XERC"/>
    <property type="match status" value="1"/>
</dbReference>
<dbReference type="InterPro" id="IPR011932">
    <property type="entry name" value="Recomb_XerD"/>
</dbReference>
<dbReference type="GO" id="GO:0009037">
    <property type="term" value="F:tyrosine-based site-specific recombinase activity"/>
    <property type="evidence" value="ECO:0007669"/>
    <property type="project" value="UniProtKB-UniRule"/>
</dbReference>
<keyword evidence="7 10" id="KW-0238">DNA-binding</keyword>
<dbReference type="NCBIfam" id="NF001399">
    <property type="entry name" value="PRK00283.1"/>
    <property type="match status" value="1"/>
</dbReference>
<dbReference type="GO" id="GO:0006313">
    <property type="term" value="P:DNA transposition"/>
    <property type="evidence" value="ECO:0007669"/>
    <property type="project" value="UniProtKB-UniRule"/>
</dbReference>
<dbReference type="EMBL" id="FRDI01000005">
    <property type="protein sequence ID" value="SHN63632.1"/>
    <property type="molecule type" value="Genomic_DNA"/>
</dbReference>
<gene>
    <name evidence="10" type="primary">xerC</name>
    <name evidence="13" type="ORF">SAMN02745728_01391</name>
</gene>
<keyword evidence="3 10" id="KW-0963">Cytoplasm</keyword>
<evidence type="ECO:0000256" key="1">
    <source>
        <dbReference type="ARBA" id="ARBA00004496"/>
    </source>
</evidence>
<evidence type="ECO:0000256" key="9">
    <source>
        <dbReference type="ARBA" id="ARBA00023306"/>
    </source>
</evidence>
<dbReference type="PROSITE" id="PS51900">
    <property type="entry name" value="CB"/>
    <property type="match status" value="1"/>
</dbReference>
<feature type="domain" description="Tyr recombinase" evidence="11">
    <location>
        <begin position="115"/>
        <end position="296"/>
    </location>
</feature>
<evidence type="ECO:0000256" key="4">
    <source>
        <dbReference type="ARBA" id="ARBA00022618"/>
    </source>
</evidence>
<comment type="subunit">
    <text evidence="10">Forms a cyclic heterotetrameric complex composed of two molecules of XerC and two molecules of XerD.</text>
</comment>
<keyword evidence="8 10" id="KW-0233">DNA recombination</keyword>
<dbReference type="InterPro" id="IPR004107">
    <property type="entry name" value="Integrase_SAM-like_N"/>
</dbReference>
<evidence type="ECO:0000259" key="11">
    <source>
        <dbReference type="PROSITE" id="PS51898"/>
    </source>
</evidence>
<feature type="active site" evidence="10">
    <location>
        <position position="248"/>
    </location>
</feature>
<evidence type="ECO:0000313" key="14">
    <source>
        <dbReference type="Proteomes" id="UP000186469"/>
    </source>
</evidence>
<dbReference type="Proteomes" id="UP000186469">
    <property type="component" value="Unassembled WGS sequence"/>
</dbReference>
<dbReference type="SUPFAM" id="SSF56349">
    <property type="entry name" value="DNA breaking-rejoining enzymes"/>
    <property type="match status" value="1"/>
</dbReference>
<dbReference type="Pfam" id="PF02899">
    <property type="entry name" value="Phage_int_SAM_1"/>
    <property type="match status" value="1"/>
</dbReference>
<feature type="active site" evidence="10">
    <location>
        <position position="251"/>
    </location>
</feature>
<keyword evidence="14" id="KW-1185">Reference proteome</keyword>
<comment type="similarity">
    <text evidence="10">Belongs to the 'phage' integrase family. XerC subfamily.</text>
</comment>
<feature type="active site" evidence="10">
    <location>
        <position position="274"/>
    </location>
</feature>
<dbReference type="GO" id="GO:0051301">
    <property type="term" value="P:cell division"/>
    <property type="evidence" value="ECO:0007669"/>
    <property type="project" value="UniProtKB-KW"/>
</dbReference>
<dbReference type="Pfam" id="PF00589">
    <property type="entry name" value="Phage_integrase"/>
    <property type="match status" value="1"/>
</dbReference>
<accession>A0A1M7SYQ6</accession>
<dbReference type="InterPro" id="IPR023009">
    <property type="entry name" value="Tyrosine_recombinase_XerC/XerD"/>
</dbReference>
<evidence type="ECO:0000256" key="10">
    <source>
        <dbReference type="HAMAP-Rule" id="MF_01808"/>
    </source>
</evidence>
<dbReference type="GO" id="GO:0005737">
    <property type="term" value="C:cytoplasm"/>
    <property type="evidence" value="ECO:0007669"/>
    <property type="project" value="UniProtKB-SubCell"/>
</dbReference>
<dbReference type="InterPro" id="IPR002104">
    <property type="entry name" value="Integrase_catalytic"/>
</dbReference>
<dbReference type="GO" id="GO:0007059">
    <property type="term" value="P:chromosome segregation"/>
    <property type="evidence" value="ECO:0007669"/>
    <property type="project" value="UniProtKB-UniRule"/>
</dbReference>
<dbReference type="Gene3D" id="1.10.150.130">
    <property type="match status" value="1"/>
</dbReference>
<dbReference type="PANTHER" id="PTHR30349">
    <property type="entry name" value="PHAGE INTEGRASE-RELATED"/>
    <property type="match status" value="1"/>
</dbReference>
<feature type="active site" description="O-(3'-phospho-DNA)-tyrosine intermediate" evidence="10">
    <location>
        <position position="283"/>
    </location>
</feature>
<dbReference type="STRING" id="1121455.SAMN02745728_01391"/>
<keyword evidence="4 10" id="KW-0132">Cell division</keyword>
<evidence type="ECO:0000256" key="2">
    <source>
        <dbReference type="ARBA" id="ARBA00010450"/>
    </source>
</evidence>
<evidence type="ECO:0000313" key="13">
    <source>
        <dbReference type="EMBL" id="SHN63632.1"/>
    </source>
</evidence>
<evidence type="ECO:0000256" key="7">
    <source>
        <dbReference type="ARBA" id="ARBA00023125"/>
    </source>
</evidence>
<dbReference type="InterPro" id="IPR011010">
    <property type="entry name" value="DNA_brk_join_enz"/>
</dbReference>
<evidence type="ECO:0000256" key="3">
    <source>
        <dbReference type="ARBA" id="ARBA00022490"/>
    </source>
</evidence>
<feature type="active site" evidence="10">
    <location>
        <position position="155"/>
    </location>
</feature>
<comment type="function">
    <text evidence="10">Site-specific tyrosine recombinase, which acts by catalyzing the cutting and rejoining of the recombining DNA molecules. The XerC-XerD complex is essential to convert dimers of the bacterial chromosome into monomers to permit their segregation at cell division. It also contributes to the segregational stability of plasmids.</text>
</comment>
<dbReference type="GO" id="GO:0003677">
    <property type="term" value="F:DNA binding"/>
    <property type="evidence" value="ECO:0007669"/>
    <property type="project" value="UniProtKB-UniRule"/>
</dbReference>
<keyword evidence="6 10" id="KW-0229">DNA integration</keyword>